<evidence type="ECO:0000256" key="2">
    <source>
        <dbReference type="ARBA" id="ARBA00007267"/>
    </source>
</evidence>
<gene>
    <name evidence="5" type="ORF">GSPATT00007453001</name>
</gene>
<dbReference type="PANTHER" id="PTHR12446:SF34">
    <property type="entry name" value="PROTEIN LIN-54 HOMOLOG"/>
    <property type="match status" value="1"/>
</dbReference>
<dbReference type="SMART" id="SM01114">
    <property type="entry name" value="CXC"/>
    <property type="match status" value="2"/>
</dbReference>
<comment type="subcellular location">
    <subcellularLocation>
        <location evidence="1">Nucleus</location>
    </subcellularLocation>
</comment>
<dbReference type="OrthoDB" id="298259at2759"/>
<dbReference type="eggNOG" id="KOG1171">
    <property type="taxonomic scope" value="Eukaryota"/>
</dbReference>
<dbReference type="InterPro" id="IPR033467">
    <property type="entry name" value="Tesmin/TSO1-like_CXC"/>
</dbReference>
<dbReference type="OMA" id="EDDFLCN"/>
<evidence type="ECO:0000256" key="3">
    <source>
        <dbReference type="ARBA" id="ARBA00023242"/>
    </source>
</evidence>
<keyword evidence="6" id="KW-1185">Reference proteome</keyword>
<evidence type="ECO:0000313" key="5">
    <source>
        <dbReference type="EMBL" id="CAK70013.1"/>
    </source>
</evidence>
<dbReference type="PANTHER" id="PTHR12446">
    <property type="entry name" value="TESMIN/TSO1-RELATED"/>
    <property type="match status" value="1"/>
</dbReference>
<dbReference type="PROSITE" id="PS51634">
    <property type="entry name" value="CRC"/>
    <property type="match status" value="1"/>
</dbReference>
<evidence type="ECO:0000259" key="4">
    <source>
        <dbReference type="PROSITE" id="PS51634"/>
    </source>
</evidence>
<comment type="similarity">
    <text evidence="2">Belongs to the lin-54 family.</text>
</comment>
<dbReference type="EMBL" id="CT868074">
    <property type="protein sequence ID" value="CAK70013.1"/>
    <property type="molecule type" value="Genomic_DNA"/>
</dbReference>
<evidence type="ECO:0000313" key="6">
    <source>
        <dbReference type="Proteomes" id="UP000000600"/>
    </source>
</evidence>
<dbReference type="RefSeq" id="XP_001437410.1">
    <property type="nucleotide sequence ID" value="XM_001437373.1"/>
</dbReference>
<feature type="domain" description="CRC" evidence="4">
    <location>
        <begin position="14"/>
        <end position="131"/>
    </location>
</feature>
<dbReference type="GeneID" id="5023195"/>
<dbReference type="GO" id="GO:0005634">
    <property type="term" value="C:nucleus"/>
    <property type="evidence" value="ECO:0000318"/>
    <property type="project" value="GO_Central"/>
</dbReference>
<evidence type="ECO:0000256" key="1">
    <source>
        <dbReference type="ARBA" id="ARBA00004123"/>
    </source>
</evidence>
<dbReference type="Pfam" id="PF03638">
    <property type="entry name" value="TCR"/>
    <property type="match status" value="2"/>
</dbReference>
<name>A0CGU6_PARTE</name>
<dbReference type="AlphaFoldDB" id="A0CGU6"/>
<proteinExistence type="inferred from homology"/>
<keyword evidence="3" id="KW-0539">Nucleus</keyword>
<dbReference type="GO" id="GO:0006355">
    <property type="term" value="P:regulation of DNA-templated transcription"/>
    <property type="evidence" value="ECO:0000318"/>
    <property type="project" value="GO_Central"/>
</dbReference>
<dbReference type="InParanoid" id="A0CGU6"/>
<sequence>MLEEESDQVFEEGPSKKCNCKNSKCIKLYCECYQNKVFCDNNCHCHNCFNNSSNAKQRQKAMQYTLEKNPSAFQPKITTSDSKPDPLNFGKHNKGCQCKKSGCMKKYCECFQAKVPCSDQCKCIECRNYGFLTKEHFIRATRGDEDDFLCNKTQVWLDQLLLTKDQDHLQSVLSYKKPLFEQKEIEDVSNQIKKIISNNESGPIDPILEVFIKLLKNASD</sequence>
<protein>
    <recommendedName>
        <fullName evidence="4">CRC domain-containing protein</fullName>
    </recommendedName>
</protein>
<dbReference type="KEGG" id="ptm:GSPATT00007453001"/>
<dbReference type="HOGENOM" id="CLU_1258238_0_0_1"/>
<organism evidence="5 6">
    <name type="scientific">Paramecium tetraurelia</name>
    <dbReference type="NCBI Taxonomy" id="5888"/>
    <lineage>
        <taxon>Eukaryota</taxon>
        <taxon>Sar</taxon>
        <taxon>Alveolata</taxon>
        <taxon>Ciliophora</taxon>
        <taxon>Intramacronucleata</taxon>
        <taxon>Oligohymenophorea</taxon>
        <taxon>Peniculida</taxon>
        <taxon>Parameciidae</taxon>
        <taxon>Paramecium</taxon>
    </lineage>
</organism>
<dbReference type="Proteomes" id="UP000000600">
    <property type="component" value="Unassembled WGS sequence"/>
</dbReference>
<dbReference type="InterPro" id="IPR005172">
    <property type="entry name" value="CRC"/>
</dbReference>
<dbReference type="InterPro" id="IPR028307">
    <property type="entry name" value="Lin-54_fam"/>
</dbReference>
<dbReference type="STRING" id="5888.A0CGU6"/>
<accession>A0CGU6</accession>
<reference evidence="5 6" key="1">
    <citation type="journal article" date="2006" name="Nature">
        <title>Global trends of whole-genome duplications revealed by the ciliate Paramecium tetraurelia.</title>
        <authorList>
            <consortium name="Genoscope"/>
            <person name="Aury J.-M."/>
            <person name="Jaillon O."/>
            <person name="Duret L."/>
            <person name="Noel B."/>
            <person name="Jubin C."/>
            <person name="Porcel B.M."/>
            <person name="Segurens B."/>
            <person name="Daubin V."/>
            <person name="Anthouard V."/>
            <person name="Aiach N."/>
            <person name="Arnaiz O."/>
            <person name="Billaut A."/>
            <person name="Beisson J."/>
            <person name="Blanc I."/>
            <person name="Bouhouche K."/>
            <person name="Camara F."/>
            <person name="Duharcourt S."/>
            <person name="Guigo R."/>
            <person name="Gogendeau D."/>
            <person name="Katinka M."/>
            <person name="Keller A.-M."/>
            <person name="Kissmehl R."/>
            <person name="Klotz C."/>
            <person name="Koll F."/>
            <person name="Le Moue A."/>
            <person name="Lepere C."/>
            <person name="Malinsky S."/>
            <person name="Nowacki M."/>
            <person name="Nowak J.K."/>
            <person name="Plattner H."/>
            <person name="Poulain J."/>
            <person name="Ruiz F."/>
            <person name="Serrano V."/>
            <person name="Zagulski M."/>
            <person name="Dessen P."/>
            <person name="Betermier M."/>
            <person name="Weissenbach J."/>
            <person name="Scarpelli C."/>
            <person name="Schachter V."/>
            <person name="Sperling L."/>
            <person name="Meyer E."/>
            <person name="Cohen J."/>
            <person name="Wincker P."/>
        </authorList>
    </citation>
    <scope>NUCLEOTIDE SEQUENCE [LARGE SCALE GENOMIC DNA]</scope>
    <source>
        <strain evidence="5 6">Stock d4-2</strain>
    </source>
</reference>